<evidence type="ECO:0000256" key="34">
    <source>
        <dbReference type="ARBA" id="ARBA00036686"/>
    </source>
</evidence>
<keyword evidence="14 40" id="KW-0812">Transmembrane</keyword>
<feature type="transmembrane region" description="Helical" evidence="40">
    <location>
        <begin position="572"/>
        <end position="593"/>
    </location>
</feature>
<evidence type="ECO:0000256" key="12">
    <source>
        <dbReference type="ARBA" id="ARBA00022553"/>
    </source>
</evidence>
<evidence type="ECO:0000256" key="31">
    <source>
        <dbReference type="ARBA" id="ARBA00035893"/>
    </source>
</evidence>
<dbReference type="AlphaFoldDB" id="A0AAD1R2P8"/>
<dbReference type="GO" id="GO:0006400">
    <property type="term" value="P:tRNA modification"/>
    <property type="evidence" value="ECO:0007669"/>
    <property type="project" value="UniProtKB-ARBA"/>
</dbReference>
<dbReference type="Pfam" id="PF01715">
    <property type="entry name" value="IPPT"/>
    <property type="match status" value="1"/>
</dbReference>
<evidence type="ECO:0000256" key="13">
    <source>
        <dbReference type="ARBA" id="ARBA00022679"/>
    </source>
</evidence>
<dbReference type="GO" id="GO:0005886">
    <property type="term" value="C:plasma membrane"/>
    <property type="evidence" value="ECO:0007669"/>
    <property type="project" value="UniProtKB-SubCell"/>
</dbReference>
<dbReference type="GO" id="GO:0008270">
    <property type="term" value="F:zinc ion binding"/>
    <property type="evidence" value="ECO:0007669"/>
    <property type="project" value="UniProtKB-KW"/>
</dbReference>
<keyword evidence="28" id="KW-1015">Disulfide bond</keyword>
<evidence type="ECO:0000256" key="35">
    <source>
        <dbReference type="ARBA" id="ARBA00036741"/>
    </source>
</evidence>
<dbReference type="FunFam" id="1.20.1250.20:FF:000183">
    <property type="entry name" value="sodium-dependent lysophosphatidylcholine symporter 1 isoform X2"/>
    <property type="match status" value="1"/>
</dbReference>
<keyword evidence="23" id="KW-0809">Transit peptide</keyword>
<evidence type="ECO:0000256" key="19">
    <source>
        <dbReference type="ARBA" id="ARBA00022824"/>
    </source>
</evidence>
<comment type="catalytic activity">
    <reaction evidence="31">
        <text>1-hexadecanoyl-sn-glycero-3-phosphocholine(in) + Na(+)(in) = 1-hexadecanoyl-sn-glycero-3-phosphocholine(out) + Na(+)(out)</text>
        <dbReference type="Rhea" id="RHEA:43864"/>
        <dbReference type="ChEBI" id="CHEBI:29101"/>
        <dbReference type="ChEBI" id="CHEBI:72998"/>
    </reaction>
</comment>
<comment type="catalytic activity">
    <reaction evidence="35">
        <text>a 1-acyl-sn-glycero-3-phosphoethanolamine(in) + Na(+)(in) = a 1-acyl-sn-glycero-3-phosphoethanolamine(out) + Na(+)(out)</text>
        <dbReference type="Rhea" id="RHEA:43868"/>
        <dbReference type="ChEBI" id="CHEBI:29101"/>
        <dbReference type="ChEBI" id="CHEBI:64381"/>
    </reaction>
</comment>
<keyword evidence="19" id="KW-0256">Endoplasmic reticulum</keyword>
<comment type="catalytic activity">
    <reaction evidence="32">
        <text>1-(9Z-octadecenoyl)-sn-glycero-3-phosphocholine(in) + Na(+)(in) = 1-(9Z-octadecenoyl)-sn-glycero-3-phosphocholine(out) + Na(+)(out)</text>
        <dbReference type="Rhea" id="RHEA:43856"/>
        <dbReference type="ChEBI" id="CHEBI:28610"/>
        <dbReference type="ChEBI" id="CHEBI:29101"/>
    </reaction>
</comment>
<feature type="transmembrane region" description="Helical" evidence="40">
    <location>
        <begin position="901"/>
        <end position="922"/>
    </location>
</feature>
<keyword evidence="24 40" id="KW-1133">Transmembrane helix</keyword>
<dbReference type="InterPro" id="IPR027417">
    <property type="entry name" value="P-loop_NTPase"/>
</dbReference>
<evidence type="ECO:0000256" key="28">
    <source>
        <dbReference type="ARBA" id="ARBA00023157"/>
    </source>
</evidence>
<evidence type="ECO:0000256" key="25">
    <source>
        <dbReference type="ARBA" id="ARBA00023055"/>
    </source>
</evidence>
<evidence type="ECO:0000256" key="11">
    <source>
        <dbReference type="ARBA" id="ARBA00022490"/>
    </source>
</evidence>
<feature type="signal peptide" evidence="41">
    <location>
        <begin position="1"/>
        <end position="17"/>
    </location>
</feature>
<keyword evidence="15" id="KW-0819">tRNA processing</keyword>
<name>A0AAD1R2P8_PELCU</name>
<feature type="transmembrane region" description="Helical" evidence="40">
    <location>
        <begin position="544"/>
        <end position="565"/>
    </location>
</feature>
<keyword evidence="21 38" id="KW-0067">ATP-binding</keyword>
<proteinExistence type="inferred from homology"/>
<protein>
    <recommendedName>
        <fullName evidence="8">tRNA dimethylallyltransferase</fullName>
        <ecNumber evidence="7">2.5.1.75</ecNumber>
    </recommendedName>
    <alternativeName>
        <fullName evidence="30">Isopentenyl-diphosphate:tRNA isopentenyltransferase</fullName>
    </alternativeName>
</protein>
<dbReference type="GO" id="GO:1990379">
    <property type="term" value="P:lipid transport across blood-brain barrier"/>
    <property type="evidence" value="ECO:0007669"/>
    <property type="project" value="TreeGrafter"/>
</dbReference>
<dbReference type="FunFam" id="1.20.1250.20:FF:000185">
    <property type="entry name" value="sodium-dependent lysophosphatidylcholine symporter 1 isoform X1"/>
    <property type="match status" value="1"/>
</dbReference>
<dbReference type="FunFam" id="1.10.20.140:FF:000002">
    <property type="entry name" value="tRNA dimethylallyltransferase, mitochondrial"/>
    <property type="match status" value="1"/>
</dbReference>
<keyword evidence="26" id="KW-0496">Mitochondrion</keyword>
<comment type="subcellular location">
    <subcellularLocation>
        <location evidence="4">Cell membrane</location>
        <topology evidence="4">Multi-pass membrane protein</topology>
    </subcellularLocation>
    <subcellularLocation>
        <location evidence="3">Cytoplasm</location>
    </subcellularLocation>
    <subcellularLocation>
        <location evidence="2">Endoplasmic reticulum membrane</location>
        <topology evidence="2">Multi-pass membrane protein</topology>
    </subcellularLocation>
    <subcellularLocation>
        <location evidence="1">Mitochondrion</location>
    </subcellularLocation>
</comment>
<sequence length="957" mass="107058">MAAPGLTRCLPLVVVLGATGTGKSKLAIQIGRALGGEIISADSMQVYKSLDIVTNKVSVEEQRQCPHHMLSFVDPLVTNYTVVDFRDKAVTHHNQSFYFIFVPSLIEHIEDIFSRDKIPIVVGGTNYYIESLLWKVLVSQTGTKEINGTACKTAVQRKEELEQLDSNELYARLRQVDPEMAAKLHPHDKRKVARSLQVFEESGISHTEHLRQQQEDGGSPLGGALRYPNPCILWLHADQEVLDSRLRIRVDEMLAVGLIEELKDFHTRYNEKLISQSGQDYQHGIFQTIGFKEFHDYLVTEDGSATHTKEVLLQKGIEALKQRTQRYARKQNKWVRNRFLKRPGANVPHVYKLDVTDLSAWDECVLAPALEIVNCFKQGQTPAIHPLQMACDKNENKRSRNQCDVCDKVIIGDREWAAHTKSKSHLYHAKKRRKLEGTDILSNDQKKSRISSDVPNGGPHIGRSGKHKLSVCSKICYAVGGAPYQITGTALGFFLQIFLLDVVQMAPFHASIILFSGRVWDAITDPLIGFFVSKSKWTAMGRLMPWIIFSTPLAVLTYFLTWYVPDIANGQILWYLVFYCFFQTLVTCFHVPYSALTMFISKEQSDRDSATGYRMTVEVLGTVLGTAIQGQIVGKVDAHCLPSQLLGQLENSSVTVEDVNSTHDNHSLKGTRDAYMIAAGVIAGIYVLCAIILSMGVREKRDSSKLLNDQPVSFFRGLKLVMSHGPYVKLVTAFLFTSMAFMMVEGNFALFLKYALGFRNDFQNILLAVMLSATLAVPFWQWFLTRFGKKTAVYFGISSSIPFLLLAVLMKSNLVLGYVVAVGAGLSVASAFLLPWSMLPDVIDDFVLKNPDSQGHEAIFFSFYVFFTKFASGISLGVSTLSLDFAGYQTAGCHQPEQVTVTLKLLVCAVPFLLILVGLFLFKLYPINEERRRANKKALQESDQDSSSDSLELASNV</sequence>
<evidence type="ECO:0000256" key="41">
    <source>
        <dbReference type="SAM" id="SignalP"/>
    </source>
</evidence>
<dbReference type="GO" id="GO:0008643">
    <property type="term" value="P:carbohydrate transport"/>
    <property type="evidence" value="ECO:0007669"/>
    <property type="project" value="InterPro"/>
</dbReference>
<dbReference type="PANTHER" id="PTHR11328">
    <property type="entry name" value="MAJOR FACILITATOR SUPERFAMILY DOMAIN-CONTAINING PROTEIN"/>
    <property type="match status" value="1"/>
</dbReference>
<comment type="similarity">
    <text evidence="6">Belongs to the major facilitator superfamily.</text>
</comment>
<feature type="transmembrane region" description="Helical" evidence="40">
    <location>
        <begin position="815"/>
        <end position="837"/>
    </location>
</feature>
<evidence type="ECO:0000256" key="10">
    <source>
        <dbReference type="ARBA" id="ARBA00022475"/>
    </source>
</evidence>
<keyword evidence="41" id="KW-0732">Signal</keyword>
<evidence type="ECO:0000256" key="15">
    <source>
        <dbReference type="ARBA" id="ARBA00022694"/>
    </source>
</evidence>
<dbReference type="GO" id="GO:0005739">
    <property type="term" value="C:mitochondrion"/>
    <property type="evidence" value="ECO:0007669"/>
    <property type="project" value="UniProtKB-SubCell"/>
</dbReference>
<dbReference type="SUPFAM" id="SSF103473">
    <property type="entry name" value="MFS general substrate transporter"/>
    <property type="match status" value="1"/>
</dbReference>
<evidence type="ECO:0000256" key="20">
    <source>
        <dbReference type="ARBA" id="ARBA00022833"/>
    </source>
</evidence>
<feature type="transmembrane region" description="Helical" evidence="40">
    <location>
        <begin position="791"/>
        <end position="809"/>
    </location>
</feature>
<dbReference type="Gene3D" id="3.40.50.300">
    <property type="entry name" value="P-loop containing nucleotide triphosphate hydrolases"/>
    <property type="match status" value="1"/>
</dbReference>
<keyword evidence="11" id="KW-0963">Cytoplasm</keyword>
<dbReference type="Gene3D" id="1.10.20.140">
    <property type="match status" value="1"/>
</dbReference>
<gene>
    <name evidence="42" type="ORF">PECUL_23A021588</name>
</gene>
<feature type="transmembrane region" description="Helical" evidence="40">
    <location>
        <begin position="674"/>
        <end position="697"/>
    </location>
</feature>
<dbReference type="GO" id="GO:0015245">
    <property type="term" value="F:fatty acid transmembrane transporter activity"/>
    <property type="evidence" value="ECO:0007669"/>
    <property type="project" value="TreeGrafter"/>
</dbReference>
<evidence type="ECO:0000256" key="7">
    <source>
        <dbReference type="ARBA" id="ARBA00012665"/>
    </source>
</evidence>
<evidence type="ECO:0000313" key="43">
    <source>
        <dbReference type="Proteomes" id="UP001295444"/>
    </source>
</evidence>
<comment type="catalytic activity">
    <reaction evidence="34">
        <text>a 1-acyl-sn-glycero-3-phosphocholine(in) + Na(+)(in) = a 1-acyl-sn-glycero-3-phosphocholine(out) + Na(+)(out)</text>
        <dbReference type="Rhea" id="RHEA:44376"/>
        <dbReference type="ChEBI" id="CHEBI:29101"/>
        <dbReference type="ChEBI" id="CHEBI:58168"/>
    </reaction>
</comment>
<evidence type="ECO:0000256" key="29">
    <source>
        <dbReference type="ARBA" id="ARBA00023180"/>
    </source>
</evidence>
<evidence type="ECO:0000256" key="5">
    <source>
        <dbReference type="ARBA" id="ARBA00005842"/>
    </source>
</evidence>
<evidence type="ECO:0000256" key="37">
    <source>
        <dbReference type="ARBA" id="ARBA00057810"/>
    </source>
</evidence>
<dbReference type="InterPro" id="IPR036259">
    <property type="entry name" value="MFS_trans_sf"/>
</dbReference>
<evidence type="ECO:0000256" key="36">
    <source>
        <dbReference type="ARBA" id="ARBA00049563"/>
    </source>
</evidence>
<evidence type="ECO:0000256" key="4">
    <source>
        <dbReference type="ARBA" id="ARBA00004651"/>
    </source>
</evidence>
<evidence type="ECO:0000256" key="27">
    <source>
        <dbReference type="ARBA" id="ARBA00023136"/>
    </source>
</evidence>
<dbReference type="GO" id="GO:0051978">
    <property type="term" value="F:lysophospholipid:sodium symporter activity"/>
    <property type="evidence" value="ECO:0007669"/>
    <property type="project" value="TreeGrafter"/>
</dbReference>
<dbReference type="GO" id="GO:0005789">
    <property type="term" value="C:endoplasmic reticulum membrane"/>
    <property type="evidence" value="ECO:0007669"/>
    <property type="project" value="UniProtKB-SubCell"/>
</dbReference>
<keyword evidence="43" id="KW-1185">Reference proteome</keyword>
<dbReference type="EMBL" id="OW240912">
    <property type="protein sequence ID" value="CAH2222178.1"/>
    <property type="molecule type" value="Genomic_DNA"/>
</dbReference>
<comment type="function">
    <text evidence="37">Catalyzes the transfer of a dimethylallyl group onto the adenine at position 37 of both cytosolic and mitochondrial tRNAs, leading to the formation of N6-(dimethylallyl)adenosine (i6A37). Mediates modification of a limited subset of tRNAs: tRNA(Ser)(AGA), tRNA(Ser)(CGA), tRNA(Ser)(UGA), as well as partial modification of the selenocysteine tRNA(Ser)(UCA). TRIT1 is therefore required for selenoprotein expression.</text>
</comment>
<comment type="catalytic activity">
    <reaction evidence="36">
        <text>adenosine(37) in tRNA + dimethylallyl diphosphate = N(6)-dimethylallyladenosine(37) in tRNA + diphosphate</text>
        <dbReference type="Rhea" id="RHEA:26482"/>
        <dbReference type="Rhea" id="RHEA-COMP:10162"/>
        <dbReference type="Rhea" id="RHEA-COMP:10375"/>
        <dbReference type="ChEBI" id="CHEBI:33019"/>
        <dbReference type="ChEBI" id="CHEBI:57623"/>
        <dbReference type="ChEBI" id="CHEBI:74411"/>
        <dbReference type="ChEBI" id="CHEBI:74415"/>
        <dbReference type="EC" id="2.5.1.75"/>
    </reaction>
</comment>
<keyword evidence="16" id="KW-0479">Metal-binding</keyword>
<evidence type="ECO:0000256" key="24">
    <source>
        <dbReference type="ARBA" id="ARBA00022989"/>
    </source>
</evidence>
<evidence type="ECO:0000256" key="2">
    <source>
        <dbReference type="ARBA" id="ARBA00004477"/>
    </source>
</evidence>
<organism evidence="42 43">
    <name type="scientific">Pelobates cultripes</name>
    <name type="common">Western spadefoot toad</name>
    <dbReference type="NCBI Taxonomy" id="61616"/>
    <lineage>
        <taxon>Eukaryota</taxon>
        <taxon>Metazoa</taxon>
        <taxon>Chordata</taxon>
        <taxon>Craniata</taxon>
        <taxon>Vertebrata</taxon>
        <taxon>Euteleostomi</taxon>
        <taxon>Amphibia</taxon>
        <taxon>Batrachia</taxon>
        <taxon>Anura</taxon>
        <taxon>Pelobatoidea</taxon>
        <taxon>Pelobatidae</taxon>
        <taxon>Pelobates</taxon>
    </lineage>
</organism>
<feature type="transmembrane region" description="Helical" evidence="40">
    <location>
        <begin position="764"/>
        <end position="784"/>
    </location>
</feature>
<keyword evidence="17 38" id="KW-0547">Nucleotide-binding</keyword>
<dbReference type="NCBIfam" id="TIGR00174">
    <property type="entry name" value="miaA"/>
    <property type="match status" value="1"/>
</dbReference>
<dbReference type="CDD" id="cd17451">
    <property type="entry name" value="MFS_NLS1_MFSD2A"/>
    <property type="match status" value="1"/>
</dbReference>
<dbReference type="Gene3D" id="1.20.1250.20">
    <property type="entry name" value="MFS general substrate transporter like domains"/>
    <property type="match status" value="1"/>
</dbReference>
<keyword evidence="12" id="KW-0597">Phosphoprotein</keyword>
<dbReference type="EC" id="2.5.1.75" evidence="7"/>
<keyword evidence="29" id="KW-0325">Glycoprotein</keyword>
<keyword evidence="9" id="KW-0813">Transport</keyword>
<evidence type="ECO:0000256" key="38">
    <source>
        <dbReference type="RuleBase" id="RU003785"/>
    </source>
</evidence>
<evidence type="ECO:0000256" key="39">
    <source>
        <dbReference type="SAM" id="MobiDB-lite"/>
    </source>
</evidence>
<feature type="chain" id="PRO_5042167064" description="tRNA dimethylallyltransferase" evidence="41">
    <location>
        <begin position="18"/>
        <end position="957"/>
    </location>
</feature>
<evidence type="ECO:0000256" key="18">
    <source>
        <dbReference type="ARBA" id="ARBA00022771"/>
    </source>
</evidence>
<dbReference type="InterPro" id="IPR018022">
    <property type="entry name" value="IPT"/>
</dbReference>
<keyword evidence="20" id="KW-0862">Zinc</keyword>
<reference evidence="42" key="1">
    <citation type="submission" date="2022-03" db="EMBL/GenBank/DDBJ databases">
        <authorList>
            <person name="Alioto T."/>
            <person name="Alioto T."/>
            <person name="Gomez Garrido J."/>
        </authorList>
    </citation>
    <scope>NUCLEOTIDE SEQUENCE</scope>
</reference>
<dbReference type="InterPro" id="IPR039672">
    <property type="entry name" value="MFS_2"/>
</dbReference>
<comment type="similarity">
    <text evidence="5 38">Belongs to the IPP transferase family.</text>
</comment>
<evidence type="ECO:0000256" key="32">
    <source>
        <dbReference type="ARBA" id="ARBA00035930"/>
    </source>
</evidence>
<dbReference type="GO" id="GO:0052381">
    <property type="term" value="F:tRNA dimethylallyltransferase activity"/>
    <property type="evidence" value="ECO:0007669"/>
    <property type="project" value="UniProtKB-EC"/>
</dbReference>
<evidence type="ECO:0000256" key="9">
    <source>
        <dbReference type="ARBA" id="ARBA00022448"/>
    </source>
</evidence>
<dbReference type="PANTHER" id="PTHR11328:SF29">
    <property type="entry name" value="SODIUM-DEPENDENT LYSOPHOSPHATIDYLCHOLINE SYMPORTER 1"/>
    <property type="match status" value="1"/>
</dbReference>
<keyword evidence="27 40" id="KW-0472">Membrane</keyword>
<evidence type="ECO:0000256" key="22">
    <source>
        <dbReference type="ARBA" id="ARBA00022847"/>
    </source>
</evidence>
<evidence type="ECO:0000256" key="3">
    <source>
        <dbReference type="ARBA" id="ARBA00004496"/>
    </source>
</evidence>
<feature type="compositionally biased region" description="Low complexity" evidence="39">
    <location>
        <begin position="945"/>
        <end position="957"/>
    </location>
</feature>
<evidence type="ECO:0000256" key="40">
    <source>
        <dbReference type="SAM" id="Phobius"/>
    </source>
</evidence>
<keyword evidence="13 38" id="KW-0808">Transferase</keyword>
<dbReference type="Pfam" id="PF13347">
    <property type="entry name" value="MFS_2"/>
    <property type="match status" value="1"/>
</dbReference>
<dbReference type="GO" id="GO:0140329">
    <property type="term" value="P:lysophospholipid translocation"/>
    <property type="evidence" value="ECO:0007669"/>
    <property type="project" value="TreeGrafter"/>
</dbReference>
<evidence type="ECO:0000256" key="6">
    <source>
        <dbReference type="ARBA" id="ARBA00008335"/>
    </source>
</evidence>
<keyword evidence="25" id="KW-0445">Lipid transport</keyword>
<comment type="catalytic activity">
    <reaction evidence="33">
        <text>1-(4Z,7Z,10Z,13Z,16Z,19Z-docosahexaenoyl)-sn-glycero-3-phosphocholine(in) + Na(+)(in) = 1-(4Z,7Z,10Z,13Z,16Z,19Z-docosahexaenoyl)-sn-glycero-3-phosphocholine(out) + Na(+)(out)</text>
        <dbReference type="Rhea" id="RHEA:43860"/>
        <dbReference type="ChEBI" id="CHEBI:29101"/>
        <dbReference type="ChEBI" id="CHEBI:73873"/>
    </reaction>
</comment>
<feature type="transmembrane region" description="Helical" evidence="40">
    <location>
        <begin position="858"/>
        <end position="881"/>
    </location>
</feature>
<evidence type="ECO:0000256" key="1">
    <source>
        <dbReference type="ARBA" id="ARBA00004173"/>
    </source>
</evidence>
<evidence type="ECO:0000256" key="30">
    <source>
        <dbReference type="ARBA" id="ARBA00030893"/>
    </source>
</evidence>
<dbReference type="Proteomes" id="UP001295444">
    <property type="component" value="Chromosome 01"/>
</dbReference>
<evidence type="ECO:0000313" key="42">
    <source>
        <dbReference type="EMBL" id="CAH2222178.1"/>
    </source>
</evidence>
<dbReference type="HAMAP" id="MF_00185">
    <property type="entry name" value="IPP_trans"/>
    <property type="match status" value="1"/>
</dbReference>
<evidence type="ECO:0000256" key="21">
    <source>
        <dbReference type="ARBA" id="ARBA00022840"/>
    </source>
</evidence>
<dbReference type="SUPFAM" id="SSF52540">
    <property type="entry name" value="P-loop containing nucleoside triphosphate hydrolases"/>
    <property type="match status" value="1"/>
</dbReference>
<feature type="transmembrane region" description="Helical" evidence="40">
    <location>
        <begin position="726"/>
        <end position="744"/>
    </location>
</feature>
<evidence type="ECO:0000256" key="16">
    <source>
        <dbReference type="ARBA" id="ARBA00022723"/>
    </source>
</evidence>
<dbReference type="GO" id="GO:0005524">
    <property type="term" value="F:ATP binding"/>
    <property type="evidence" value="ECO:0007669"/>
    <property type="project" value="UniProtKB-KW"/>
</dbReference>
<evidence type="ECO:0000256" key="17">
    <source>
        <dbReference type="ARBA" id="ARBA00022741"/>
    </source>
</evidence>
<keyword evidence="10" id="KW-1003">Cell membrane</keyword>
<keyword evidence="22" id="KW-0769">Symport</keyword>
<evidence type="ECO:0000256" key="33">
    <source>
        <dbReference type="ARBA" id="ARBA00036185"/>
    </source>
</evidence>
<accession>A0AAD1R2P8</accession>
<keyword evidence="18" id="KW-0863">Zinc-finger</keyword>
<evidence type="ECO:0000256" key="14">
    <source>
        <dbReference type="ARBA" id="ARBA00022692"/>
    </source>
</evidence>
<evidence type="ECO:0000256" key="26">
    <source>
        <dbReference type="ARBA" id="ARBA00023128"/>
    </source>
</evidence>
<feature type="region of interest" description="Disordered" evidence="39">
    <location>
        <begin position="936"/>
        <end position="957"/>
    </location>
</feature>
<evidence type="ECO:0000256" key="23">
    <source>
        <dbReference type="ARBA" id="ARBA00022946"/>
    </source>
</evidence>
<evidence type="ECO:0000256" key="8">
    <source>
        <dbReference type="ARBA" id="ARBA00017477"/>
    </source>
</evidence>